<protein>
    <recommendedName>
        <fullName evidence="3">GIY-YIG domain-containing protein</fullName>
    </recommendedName>
</protein>
<gene>
    <name evidence="1" type="ORF">BW47_05830</name>
</gene>
<reference evidence="1 2" key="1">
    <citation type="submission" date="2014-02" db="EMBL/GenBank/DDBJ databases">
        <title>Diversity of Thermotogales isolates from hydrothermal vents.</title>
        <authorList>
            <person name="Haverkamp T.H.A."/>
            <person name="Lossouarn J."/>
            <person name="Geslin C."/>
            <person name="Nesbo C.L."/>
        </authorList>
    </citation>
    <scope>NUCLEOTIDE SEQUENCE [LARGE SCALE GENOMIC DNA]</scope>
    <source>
        <strain evidence="1 2">431</strain>
    </source>
</reference>
<name>A0ABM6GGW9_9BACT</name>
<sequence length="104" mass="12159">MGITLWGKSGERYNFDGPYITTNMLQDRSGVYVILCSNRIVIDVGEASMVKTRIESHDRKECWEKHCYGFISYAAYYIEYGKKPSRVEVEQDIREFYNPPCGKR</sequence>
<proteinExistence type="predicted"/>
<evidence type="ECO:0000313" key="2">
    <source>
        <dbReference type="Proteomes" id="UP000185490"/>
    </source>
</evidence>
<evidence type="ECO:0008006" key="3">
    <source>
        <dbReference type="Google" id="ProtNLM"/>
    </source>
</evidence>
<dbReference type="EMBL" id="CP007389">
    <property type="protein sequence ID" value="APT74877.1"/>
    <property type="molecule type" value="Genomic_DNA"/>
</dbReference>
<dbReference type="Proteomes" id="UP000185490">
    <property type="component" value="Chromosome"/>
</dbReference>
<dbReference type="RefSeq" id="WP_012057311.1">
    <property type="nucleotide sequence ID" value="NZ_CP007389.1"/>
</dbReference>
<organism evidence="1 2">
    <name type="scientific">Thermosipho melanesiensis</name>
    <dbReference type="NCBI Taxonomy" id="46541"/>
    <lineage>
        <taxon>Bacteria</taxon>
        <taxon>Thermotogati</taxon>
        <taxon>Thermotogota</taxon>
        <taxon>Thermotogae</taxon>
        <taxon>Thermotogales</taxon>
        <taxon>Fervidobacteriaceae</taxon>
        <taxon>Thermosipho</taxon>
    </lineage>
</organism>
<keyword evidence="2" id="KW-1185">Reference proteome</keyword>
<evidence type="ECO:0000313" key="1">
    <source>
        <dbReference type="EMBL" id="APT74877.1"/>
    </source>
</evidence>
<accession>A0ABM6GGW9</accession>